<evidence type="ECO:0000256" key="1">
    <source>
        <dbReference type="ARBA" id="ARBA00005968"/>
    </source>
</evidence>
<dbReference type="AlphaFoldDB" id="H9G5G0"/>
<organism evidence="3 4">
    <name type="scientific">Anolis carolinensis</name>
    <name type="common">Green anole</name>
    <name type="synonym">American chameleon</name>
    <dbReference type="NCBI Taxonomy" id="28377"/>
    <lineage>
        <taxon>Eukaryota</taxon>
        <taxon>Metazoa</taxon>
        <taxon>Chordata</taxon>
        <taxon>Craniata</taxon>
        <taxon>Vertebrata</taxon>
        <taxon>Euteleostomi</taxon>
        <taxon>Lepidosauria</taxon>
        <taxon>Squamata</taxon>
        <taxon>Bifurcata</taxon>
        <taxon>Unidentata</taxon>
        <taxon>Episquamata</taxon>
        <taxon>Toxicofera</taxon>
        <taxon>Iguania</taxon>
        <taxon>Dactyloidae</taxon>
        <taxon>Anolis</taxon>
    </lineage>
</organism>
<dbReference type="InterPro" id="IPR013783">
    <property type="entry name" value="Ig-like_fold"/>
</dbReference>
<dbReference type="InterPro" id="IPR050779">
    <property type="entry name" value="Transglutaminase"/>
</dbReference>
<name>H9G5G0_ANOCA</name>
<dbReference type="GO" id="GO:0003810">
    <property type="term" value="F:protein-glutamine gamma-glutamyltransferase activity"/>
    <property type="evidence" value="ECO:0000318"/>
    <property type="project" value="GO_Central"/>
</dbReference>
<dbReference type="InParanoid" id="H9G5G0"/>
<dbReference type="InterPro" id="IPR008958">
    <property type="entry name" value="Transglutaminase_C"/>
</dbReference>
<dbReference type="Gene3D" id="3.90.260.10">
    <property type="entry name" value="Transglutaminase-like"/>
    <property type="match status" value="1"/>
</dbReference>
<dbReference type="Pfam" id="PF00927">
    <property type="entry name" value="Transglut_C"/>
    <property type="match status" value="2"/>
</dbReference>
<dbReference type="SUPFAM" id="SSF54001">
    <property type="entry name" value="Cysteine proteinases"/>
    <property type="match status" value="1"/>
</dbReference>
<dbReference type="PIRSF" id="PIRSF000459">
    <property type="entry name" value="TGM_EBP42"/>
    <property type="match status" value="1"/>
</dbReference>
<keyword evidence="4" id="KW-1185">Reference proteome</keyword>
<dbReference type="PANTHER" id="PTHR11590:SF44">
    <property type="entry name" value="PROTEIN 4.2"/>
    <property type="match status" value="1"/>
</dbReference>
<reference evidence="3" key="3">
    <citation type="submission" date="2025-09" db="UniProtKB">
        <authorList>
            <consortium name="Ensembl"/>
        </authorList>
    </citation>
    <scope>IDENTIFICATION</scope>
</reference>
<reference evidence="3" key="1">
    <citation type="submission" date="2009-12" db="EMBL/GenBank/DDBJ databases">
        <title>The Genome Sequence of Anolis carolinensis (Green Anole Lizard).</title>
        <authorList>
            <consortium name="The Genome Sequencing Platform"/>
            <person name="Di Palma F."/>
            <person name="Alfoldi J."/>
            <person name="Heiman D."/>
            <person name="Young S."/>
            <person name="Grabherr M."/>
            <person name="Johnson J."/>
            <person name="Lander E.S."/>
            <person name="Lindblad-Toh K."/>
        </authorList>
    </citation>
    <scope>NUCLEOTIDE SEQUENCE [LARGE SCALE GENOMIC DNA]</scope>
    <source>
        <strain evidence="3">JBL SC #1</strain>
    </source>
</reference>
<comment type="similarity">
    <text evidence="1">Belongs to the transglutaminase superfamily. Transglutaminase family.</text>
</comment>
<feature type="domain" description="Transglutaminase-like" evidence="2">
    <location>
        <begin position="138"/>
        <end position="231"/>
    </location>
</feature>
<dbReference type="FunFam" id="2.60.40.10:FF:000090">
    <property type="entry name" value="Protein-glutamine gamma-glutamyltransferase 2"/>
    <property type="match status" value="1"/>
</dbReference>
<dbReference type="InterPro" id="IPR038765">
    <property type="entry name" value="Papain-like_cys_pep_sf"/>
</dbReference>
<sequence>MGYPLPLPLPLPLPGDSVFLGNEAQRQEYVLSEEGTIFWGLEEAPQGIPWDFGQFSEGFLDMSLALLDISLLRMPAQDACDQLRSPLQVCRLVSAMLNGEKPFPVLEGCWSGEYGNGTPPTKWPGSGPILRQWLSGRCRPVRYGQSWTFAAVACSVLRSLGIPTRVVSAFAWAQGTEGSLHVDESFDESGATIPGDSDARIWLCHAWNECWMAREDLGQEYSGWQALDTTPKKGLQSGLLCCGGPAPVRAIKEGRLDLPSGVGPFFAAINSTCTAWVCKASGESEKATSEVKFLGNCISTKAMGSERCEDLTQHYKFPEGSLQERAVLMKVCQDTEPPTLFPPLDETEETPLAAWFECESSLALGEDVQVSLRVANWTGKERPLRVVLGAQPLQGNGETLAQFWKEEFMVTLPDGHEKVLSTTLPFVQYSPALRKGSLLLKLTALLREIPSDSDAGQSRRAPLLAWQEVLLRPPEVTLQIPKSLTQFQQTEATIQLHNHLPEPLTGCSITLSGRGLIYKERSYRMGSVPPGGSLRLRLPFTPTLAGDRRLTARLDAPGFQHHHSCASVTRVTAP</sequence>
<accession>H9G5G0</accession>
<dbReference type="STRING" id="28377.ENSACAP00000001633"/>
<dbReference type="HOGENOM" id="CLU_013435_2_2_1"/>
<dbReference type="SMART" id="SM00460">
    <property type="entry name" value="TGc"/>
    <property type="match status" value="1"/>
</dbReference>
<dbReference type="InterPro" id="IPR023608">
    <property type="entry name" value="Transglutaminase_animal"/>
</dbReference>
<dbReference type="PANTHER" id="PTHR11590">
    <property type="entry name" value="PROTEIN-GLUTAMINE GAMMA-GLUTAMYLTRANSFERASE"/>
    <property type="match status" value="1"/>
</dbReference>
<dbReference type="InterPro" id="IPR002931">
    <property type="entry name" value="Transglutaminase-like"/>
</dbReference>
<dbReference type="Proteomes" id="UP000001646">
    <property type="component" value="Unplaced"/>
</dbReference>
<dbReference type="GeneTree" id="ENSGT01050000244866"/>
<dbReference type="eggNOG" id="ENOG502R9T9">
    <property type="taxonomic scope" value="Eukaryota"/>
</dbReference>
<dbReference type="SUPFAM" id="SSF49309">
    <property type="entry name" value="Transglutaminase, two C-terminal domains"/>
    <property type="match status" value="2"/>
</dbReference>
<dbReference type="Gene3D" id="2.60.40.10">
    <property type="entry name" value="Immunoglobulins"/>
    <property type="match status" value="2"/>
</dbReference>
<dbReference type="InterPro" id="IPR036985">
    <property type="entry name" value="Transglutaminase-like_sf"/>
</dbReference>
<evidence type="ECO:0000259" key="2">
    <source>
        <dbReference type="SMART" id="SM00460"/>
    </source>
</evidence>
<dbReference type="Ensembl" id="ENSACAT00000001672.4">
    <property type="protein sequence ID" value="ENSACAP00000001633.3"/>
    <property type="gene ID" value="ENSACAG00000001720.4"/>
</dbReference>
<reference evidence="3" key="2">
    <citation type="submission" date="2025-08" db="UniProtKB">
        <authorList>
            <consortium name="Ensembl"/>
        </authorList>
    </citation>
    <scope>IDENTIFICATION</scope>
</reference>
<evidence type="ECO:0000313" key="4">
    <source>
        <dbReference type="Proteomes" id="UP000001646"/>
    </source>
</evidence>
<dbReference type="FunFam" id="3.90.260.10:FF:000004">
    <property type="entry name" value="Protein-glutamine gamma-glutamyltransferase 5"/>
    <property type="match status" value="1"/>
</dbReference>
<dbReference type="InterPro" id="IPR036238">
    <property type="entry name" value="Transglutaminase_C_sf"/>
</dbReference>
<dbReference type="Pfam" id="PF01841">
    <property type="entry name" value="Transglut_core"/>
    <property type="match status" value="1"/>
</dbReference>
<evidence type="ECO:0000313" key="3">
    <source>
        <dbReference type="Ensembl" id="ENSACAP00000001633.3"/>
    </source>
</evidence>
<protein>
    <recommendedName>
        <fullName evidence="2">Transglutaminase-like domain-containing protein</fullName>
    </recommendedName>
</protein>
<proteinExistence type="inferred from homology"/>
<dbReference type="Bgee" id="ENSACAG00000001720">
    <property type="expression patterns" value="Expressed in lung and 7 other cell types or tissues"/>
</dbReference>